<protein>
    <submittedName>
        <fullName evidence="4">Uncharacterized protein</fullName>
    </submittedName>
</protein>
<evidence type="ECO:0000256" key="3">
    <source>
        <dbReference type="ARBA" id="ARBA00022604"/>
    </source>
</evidence>
<comment type="caution">
    <text evidence="4">The sequence shown here is derived from an EMBL/GenBank/DDBJ whole genome shotgun (WGS) entry which is preliminary data.</text>
</comment>
<name>A0A6A2ZWA9_HIBSY</name>
<dbReference type="InterPro" id="IPR003676">
    <property type="entry name" value="SAUR_fam"/>
</dbReference>
<comment type="similarity">
    <text evidence="1">Belongs to the ARG7 family.</text>
</comment>
<evidence type="ECO:0000313" key="5">
    <source>
        <dbReference type="Proteomes" id="UP000436088"/>
    </source>
</evidence>
<dbReference type="EMBL" id="VEPZ02001094">
    <property type="protein sequence ID" value="KAE8695165.1"/>
    <property type="molecule type" value="Genomic_DNA"/>
</dbReference>
<dbReference type="Pfam" id="PF02519">
    <property type="entry name" value="Auxin_inducible"/>
    <property type="match status" value="1"/>
</dbReference>
<keyword evidence="2" id="KW-0217">Developmental protein</keyword>
<evidence type="ECO:0000256" key="2">
    <source>
        <dbReference type="ARBA" id="ARBA00022473"/>
    </source>
</evidence>
<gene>
    <name evidence="4" type="ORF">F3Y22_tig00110733pilonHSYRG00274</name>
</gene>
<keyword evidence="3" id="KW-0341">Growth regulation</keyword>
<dbReference type="AlphaFoldDB" id="A0A6A2ZWA9"/>
<sequence>MSVGQWRNKAHMSTRRIQSEMPVGHVTVYVETRCKRFVVRLTYLNHPVFKKLHIKSRESTALVTKARCQSPATSPSLKK</sequence>
<dbReference type="GO" id="GO:0009733">
    <property type="term" value="P:response to auxin"/>
    <property type="evidence" value="ECO:0007669"/>
    <property type="project" value="InterPro"/>
</dbReference>
<evidence type="ECO:0000256" key="1">
    <source>
        <dbReference type="ARBA" id="ARBA00006974"/>
    </source>
</evidence>
<organism evidence="4 5">
    <name type="scientific">Hibiscus syriacus</name>
    <name type="common">Rose of Sharon</name>
    <dbReference type="NCBI Taxonomy" id="106335"/>
    <lineage>
        <taxon>Eukaryota</taxon>
        <taxon>Viridiplantae</taxon>
        <taxon>Streptophyta</taxon>
        <taxon>Embryophyta</taxon>
        <taxon>Tracheophyta</taxon>
        <taxon>Spermatophyta</taxon>
        <taxon>Magnoliopsida</taxon>
        <taxon>eudicotyledons</taxon>
        <taxon>Gunneridae</taxon>
        <taxon>Pentapetalae</taxon>
        <taxon>rosids</taxon>
        <taxon>malvids</taxon>
        <taxon>Malvales</taxon>
        <taxon>Malvaceae</taxon>
        <taxon>Malvoideae</taxon>
        <taxon>Hibiscus</taxon>
    </lineage>
</organism>
<reference evidence="4" key="1">
    <citation type="submission" date="2019-09" db="EMBL/GenBank/DDBJ databases">
        <title>Draft genome information of white flower Hibiscus syriacus.</title>
        <authorList>
            <person name="Kim Y.-M."/>
        </authorList>
    </citation>
    <scope>NUCLEOTIDE SEQUENCE [LARGE SCALE GENOMIC DNA]</scope>
    <source>
        <strain evidence="4">YM2019G1</strain>
    </source>
</reference>
<evidence type="ECO:0000313" key="4">
    <source>
        <dbReference type="EMBL" id="KAE8695165.1"/>
    </source>
</evidence>
<dbReference type="Proteomes" id="UP000436088">
    <property type="component" value="Unassembled WGS sequence"/>
</dbReference>
<keyword evidence="5" id="KW-1185">Reference proteome</keyword>
<proteinExistence type="inferred from homology"/>
<accession>A0A6A2ZWA9</accession>